<protein>
    <submittedName>
        <fullName evidence="8">ATP-binding protein</fullName>
    </submittedName>
</protein>
<dbReference type="Gene3D" id="1.25.40.10">
    <property type="entry name" value="Tetratricopeptide repeat domain"/>
    <property type="match status" value="3"/>
</dbReference>
<evidence type="ECO:0000259" key="7">
    <source>
        <dbReference type="PROSITE" id="PS51755"/>
    </source>
</evidence>
<reference evidence="9" key="1">
    <citation type="journal article" date="2019" name="Int. J. Syst. Evol. Microbiol.">
        <title>The Global Catalogue of Microorganisms (GCM) 10K type strain sequencing project: providing services to taxonomists for standard genome sequencing and annotation.</title>
        <authorList>
            <consortium name="The Broad Institute Genomics Platform"/>
            <consortium name="The Broad Institute Genome Sequencing Center for Infectious Disease"/>
            <person name="Wu L."/>
            <person name="Ma J."/>
        </authorList>
    </citation>
    <scope>NUCLEOTIDE SEQUENCE [LARGE SCALE GENOMIC DNA]</scope>
    <source>
        <strain evidence="9">CCM 8391</strain>
    </source>
</reference>
<dbReference type="InterPro" id="IPR016032">
    <property type="entry name" value="Sig_transdc_resp-reg_C-effctor"/>
</dbReference>
<dbReference type="InterPro" id="IPR041664">
    <property type="entry name" value="AAA_16"/>
</dbReference>
<keyword evidence="3 6" id="KW-0238">DNA-binding</keyword>
<dbReference type="Pfam" id="PF03704">
    <property type="entry name" value="BTAD"/>
    <property type="match status" value="1"/>
</dbReference>
<name>A0ABW1J617_9PSEU</name>
<accession>A0ABW1J617</accession>
<dbReference type="Gene3D" id="3.40.50.300">
    <property type="entry name" value="P-loop containing nucleotide triphosphate hydrolases"/>
    <property type="match status" value="1"/>
</dbReference>
<evidence type="ECO:0000256" key="6">
    <source>
        <dbReference type="PROSITE-ProRule" id="PRU01091"/>
    </source>
</evidence>
<dbReference type="InterPro" id="IPR051677">
    <property type="entry name" value="AfsR-DnrI-RedD_regulator"/>
</dbReference>
<dbReference type="SUPFAM" id="SSF52540">
    <property type="entry name" value="P-loop containing nucleoside triphosphate hydrolases"/>
    <property type="match status" value="1"/>
</dbReference>
<dbReference type="Gene3D" id="1.10.10.10">
    <property type="entry name" value="Winged helix-like DNA-binding domain superfamily/Winged helix DNA-binding domain"/>
    <property type="match status" value="1"/>
</dbReference>
<dbReference type="InterPro" id="IPR019734">
    <property type="entry name" value="TPR_rpt"/>
</dbReference>
<gene>
    <name evidence="8" type="ORF">ACFQE5_19090</name>
</gene>
<evidence type="ECO:0000256" key="2">
    <source>
        <dbReference type="ARBA" id="ARBA00023015"/>
    </source>
</evidence>
<evidence type="ECO:0000256" key="1">
    <source>
        <dbReference type="ARBA" id="ARBA00005820"/>
    </source>
</evidence>
<organism evidence="8 9">
    <name type="scientific">Pseudonocardia hispaniensis</name>
    <dbReference type="NCBI Taxonomy" id="904933"/>
    <lineage>
        <taxon>Bacteria</taxon>
        <taxon>Bacillati</taxon>
        <taxon>Actinomycetota</taxon>
        <taxon>Actinomycetes</taxon>
        <taxon>Pseudonocardiales</taxon>
        <taxon>Pseudonocardiaceae</taxon>
        <taxon>Pseudonocardia</taxon>
    </lineage>
</organism>
<dbReference type="PROSITE" id="PS50005">
    <property type="entry name" value="TPR"/>
    <property type="match status" value="1"/>
</dbReference>
<dbReference type="InterPro" id="IPR005158">
    <property type="entry name" value="BTAD"/>
</dbReference>
<feature type="repeat" description="TPR" evidence="5">
    <location>
        <begin position="766"/>
        <end position="799"/>
    </location>
</feature>
<sequence>MSQGPLRLRLLGPFTVEGELAAPVPVGKARRVLAVLAERAGEFVPLASLVDALWESDPPERADRNVAALVSRLRRALGRERIDGSVTGYRLVLDGVSVDIRDAIEHVTIAERELGRGRFALASTSAEHAAKLLGSDVALAGERDDQWIHQVRLRTAGWLRRARICWGTAALELGDWDVAAEVAGAALRTDPLDEQACRIVMSSHQRAGRSAAALLSYRQLQIAMSEQLGSDPSPATQAVHLAVLRSEDPGREARSAAPLPAIGPKSLVGRTEEYRRLHALWADSASGSPVLALVTGEAGIGKTALVDTFAVEPERTGALTLPVACFEAERSVYLQPLAKAVRSVIQRSKPAEVRELAGFRLGTLTQLVPELADVLGPVEYERAGPALEHGRTLDALVGFFVRLSARQPVLLTIDDAQHAGPSTIEALHYLASHWAGSRIMMIVIERTADGEPQTAALRDLTAASIHLGPLSADHVATLVDRAGVPYDPAQLYAWTGGSPLFVTELLRHPARATTADPAGTDMVIPWSLHEAVEERIARSGEDTAAFLAQGAILGAAFTLDGVAELSGIDVEECARRAGRAMRAGLLLARGDSFRFPNDIVRQVMYEATPEPVRISRHRRAAGLLQEHPEAAARHLAAAGDWSGAARSFAAAAHTAHLAFANAEAVDLLTQAIDAAQTSGDTAQASELLLRRGRSKSELGRHEDARADHEDALALARARSDSELEARALEQLGWTALYARDALQAVDFAKQATELAESAAAAPGALPSAMLLLGRVRHWDGEYSRAETAYTQVLAAEPGDTTAALALAYRGALLQHQDRFAEARTVLARAAVLCRRTGEFRPMLQTLFFTALARGDSGDFAGALRALDNARRLIDAEKVSFYRAGIETTTSWIWQELGHLERARDHAEQALELARRGGGALELEQELHAVLALADCDLLLGREETAAAAVSSAAPLLDQPLPFRPRAVLRLLEMQSRWDGDQAEALLIEARRYSSRKYEALALRALGRFEEAGRLATATGSDLLVGQLGAPAERRTAIERIAAALPAELRSTYASAGRLNRPARPTR</sequence>
<evidence type="ECO:0000256" key="3">
    <source>
        <dbReference type="ARBA" id="ARBA00023125"/>
    </source>
</evidence>
<dbReference type="SMART" id="SM00028">
    <property type="entry name" value="TPR"/>
    <property type="match status" value="5"/>
</dbReference>
<keyword evidence="9" id="KW-1185">Reference proteome</keyword>
<dbReference type="InterPro" id="IPR011990">
    <property type="entry name" value="TPR-like_helical_dom_sf"/>
</dbReference>
<feature type="DNA-binding region" description="OmpR/PhoB-type" evidence="6">
    <location>
        <begin position="1"/>
        <end position="93"/>
    </location>
</feature>
<dbReference type="Pfam" id="PF00486">
    <property type="entry name" value="Trans_reg_C"/>
    <property type="match status" value="1"/>
</dbReference>
<keyword evidence="8" id="KW-0547">Nucleotide-binding</keyword>
<dbReference type="InterPro" id="IPR027417">
    <property type="entry name" value="P-loop_NTPase"/>
</dbReference>
<feature type="domain" description="OmpR/PhoB-type" evidence="7">
    <location>
        <begin position="1"/>
        <end position="93"/>
    </location>
</feature>
<dbReference type="GO" id="GO:0005524">
    <property type="term" value="F:ATP binding"/>
    <property type="evidence" value="ECO:0007669"/>
    <property type="project" value="UniProtKB-KW"/>
</dbReference>
<dbReference type="SUPFAM" id="SSF46894">
    <property type="entry name" value="C-terminal effector domain of the bipartite response regulators"/>
    <property type="match status" value="1"/>
</dbReference>
<dbReference type="PROSITE" id="PS51755">
    <property type="entry name" value="OMPR_PHOB"/>
    <property type="match status" value="1"/>
</dbReference>
<dbReference type="Pfam" id="PF13424">
    <property type="entry name" value="TPR_12"/>
    <property type="match status" value="1"/>
</dbReference>
<dbReference type="SMART" id="SM01043">
    <property type="entry name" value="BTAD"/>
    <property type="match status" value="1"/>
</dbReference>
<evidence type="ECO:0000256" key="5">
    <source>
        <dbReference type="PROSITE-ProRule" id="PRU00339"/>
    </source>
</evidence>
<keyword evidence="4" id="KW-0804">Transcription</keyword>
<dbReference type="Pfam" id="PF13191">
    <property type="entry name" value="AAA_16"/>
    <property type="match status" value="1"/>
</dbReference>
<comment type="caution">
    <text evidence="8">The sequence shown here is derived from an EMBL/GenBank/DDBJ whole genome shotgun (WGS) entry which is preliminary data.</text>
</comment>
<proteinExistence type="inferred from homology"/>
<dbReference type="EMBL" id="JBHSQW010000039">
    <property type="protein sequence ID" value="MFC5996313.1"/>
    <property type="molecule type" value="Genomic_DNA"/>
</dbReference>
<dbReference type="InterPro" id="IPR036388">
    <property type="entry name" value="WH-like_DNA-bd_sf"/>
</dbReference>
<dbReference type="PANTHER" id="PTHR35807">
    <property type="entry name" value="TRANSCRIPTIONAL REGULATOR REDD-RELATED"/>
    <property type="match status" value="1"/>
</dbReference>
<dbReference type="Proteomes" id="UP001596302">
    <property type="component" value="Unassembled WGS sequence"/>
</dbReference>
<dbReference type="InterPro" id="IPR001867">
    <property type="entry name" value="OmpR/PhoB-type_DNA-bd"/>
</dbReference>
<dbReference type="SUPFAM" id="SSF48452">
    <property type="entry name" value="TPR-like"/>
    <property type="match status" value="3"/>
</dbReference>
<evidence type="ECO:0000313" key="8">
    <source>
        <dbReference type="EMBL" id="MFC5996313.1"/>
    </source>
</evidence>
<evidence type="ECO:0000256" key="4">
    <source>
        <dbReference type="ARBA" id="ARBA00023163"/>
    </source>
</evidence>
<dbReference type="PANTHER" id="PTHR35807:SF1">
    <property type="entry name" value="TRANSCRIPTIONAL REGULATOR REDD"/>
    <property type="match status" value="1"/>
</dbReference>
<keyword evidence="8" id="KW-0067">ATP-binding</keyword>
<comment type="similarity">
    <text evidence="1">Belongs to the AfsR/DnrI/RedD regulatory family.</text>
</comment>
<keyword evidence="2" id="KW-0805">Transcription regulation</keyword>
<dbReference type="RefSeq" id="WP_379586892.1">
    <property type="nucleotide sequence ID" value="NZ_JBHSQW010000039.1"/>
</dbReference>
<evidence type="ECO:0000313" key="9">
    <source>
        <dbReference type="Proteomes" id="UP001596302"/>
    </source>
</evidence>
<keyword evidence="5" id="KW-0802">TPR repeat</keyword>
<dbReference type="SMART" id="SM00862">
    <property type="entry name" value="Trans_reg_C"/>
    <property type="match status" value="1"/>
</dbReference>